<feature type="domain" description="SLH" evidence="4">
    <location>
        <begin position="1816"/>
        <end position="1875"/>
    </location>
</feature>
<dbReference type="InterPro" id="IPR050964">
    <property type="entry name" value="Striated_Muscle_Regulatory"/>
</dbReference>
<dbReference type="InterPro" id="IPR003599">
    <property type="entry name" value="Ig_sub"/>
</dbReference>
<accession>A0A7Z2VKJ8</accession>
<feature type="compositionally biased region" description="Low complexity" evidence="2">
    <location>
        <begin position="1444"/>
        <end position="1458"/>
    </location>
</feature>
<dbReference type="InterPro" id="IPR036278">
    <property type="entry name" value="Sialidase_sf"/>
</dbReference>
<dbReference type="SUPFAM" id="SSF50939">
    <property type="entry name" value="Sialidases"/>
    <property type="match status" value="1"/>
</dbReference>
<dbReference type="Gene3D" id="2.60.40.1080">
    <property type="match status" value="8"/>
</dbReference>
<dbReference type="EMBL" id="CP051680">
    <property type="protein sequence ID" value="QJD84670.1"/>
    <property type="molecule type" value="Genomic_DNA"/>
</dbReference>
<gene>
    <name evidence="5" type="ORF">HH215_16760</name>
</gene>
<dbReference type="PROSITE" id="PS50853">
    <property type="entry name" value="FN3"/>
    <property type="match status" value="2"/>
</dbReference>
<feature type="domain" description="Fibronectin type-III" evidence="3">
    <location>
        <begin position="1256"/>
        <end position="1345"/>
    </location>
</feature>
<reference evidence="5 6" key="1">
    <citation type="submission" date="2020-04" db="EMBL/GenBank/DDBJ databases">
        <title>Genome sequencing of novel species.</title>
        <authorList>
            <person name="Heo J."/>
            <person name="Kim S.-J."/>
            <person name="Kim J.-S."/>
            <person name="Hong S.-B."/>
            <person name="Kwon S.-W."/>
        </authorList>
    </citation>
    <scope>NUCLEOTIDE SEQUENCE [LARGE SCALE GENOMIC DNA]</scope>
    <source>
        <strain evidence="5 6">MFER-1</strain>
    </source>
</reference>
<dbReference type="InterPro" id="IPR003961">
    <property type="entry name" value="FN3_dom"/>
</dbReference>
<dbReference type="SUPFAM" id="SSF49373">
    <property type="entry name" value="Invasin/intimin cell-adhesion fragments"/>
    <property type="match status" value="6"/>
</dbReference>
<feature type="domain" description="Fibronectin type-III" evidence="3">
    <location>
        <begin position="1346"/>
        <end position="1435"/>
    </location>
</feature>
<evidence type="ECO:0000256" key="2">
    <source>
        <dbReference type="SAM" id="MobiDB-lite"/>
    </source>
</evidence>
<proteinExistence type="predicted"/>
<dbReference type="SMART" id="SM00409">
    <property type="entry name" value="IG"/>
    <property type="match status" value="6"/>
</dbReference>
<dbReference type="InterPro" id="IPR008964">
    <property type="entry name" value="Invasin/intimin_cell_adhesion"/>
</dbReference>
<sequence length="1875" mass="196864">MIPELRLSKTYDSIRKTVHLLLAFVLTMPLLFQGGSMASASVGGFTFVDGGGANGVNVIPTRAANDPSIVAFNNEIYAAWQETNNVDGRNVNQIHVRKYKDATWTTISGPNGININASKMAGNPTLAVFNGAVYAAWKELGTYNGNDADKIRISRYTNAGSAWENVTGNVDGLNVDPAKAAFAPSLAVLGNALYASWSENGQIRVKKFDGTNWTSAEEEGSTGLNSKGATSPSMIASNNALYVMWSELDSDAYHLRGKKYDGVSWTSLDNGVPGGLNIKPSSIAVEPSLAIYNDKLYVAWEENNVDRLDYQIRVKRYDEPGWTSVDGGDQYGLNINSGFRAANVELAEFNNHLYAIWQEVKALTIIQHIRVKKYDGTKWTSADGGGPNGLNKNAEVAALNPDAAVMNNQLFVAWQEKSGNANQIRVAKQLPPAVISVTFNISNIGIFQGKSDQLIATVNTVGDAANTVMWTSNDANNKVTVDQTGTIKIAADATPGEYEIRATSTVDSSKFAIATIRVVAVSITRVTVSPSAANLVQGEERQLTANVSENGGATKTVTWKSNDVNNKVTVSSAGKVLVDGDAAPGPYTITATSTFDNSKFGTSIITVTAAPPAINSVTVNPPTASVEQGGSEQFTATVAAVGGAAKTVEWTSNDGKVTVSETGKVTVAEDTAPGQYTITATSTVNGSKYGTATITVTAVPPGVNSVTVTPGSVSMVRGGEKQLEVKVNAVGGADKTVTWSTSDGDVAVDNTGKVTVAPGADLGNYTIKATSVFDSNKVGIATITVVETPAINSVTVNPSAENVAQGNSLQLEATVDAVGDADETVKWTSSDPDQVAVDSTGNVTVEAEATLKEYTITATSNFDSSKTGEAVITVTQAPEIRSVTVTPSTENVMQGTSKQLDVAVDAVGDADETVTWTSSDPEQVAVDNTGNITVAADATPKNYTITATSNFDNSKTGEAVITVTEAPAIRSVIVSPSSKNVARGGETQLTAQVDAAGGADETVTWSPSDGDVAVDNYGKVTVAAGADLGNYMIKATSVFDSSKVGIATITVVETPVINSVIVTPSTENVMQGTSKQLDVAVDAVGDADETVTWTSSDPEQVAVDNTGNVTVAADAMPKNYTITATSNFDSSKTGTAVIMVTEAPIYSIAAIGNQTLTALTQGYISGAQENKSITILNSGTVSLNNLSVNLSGMNANDFVMTQLDSTSLTRGGSTSFDIHAKDGLPAGTYTTTVNVSADQLMPVKFTVTQAVNLPNAPANPQNLVAAGGDRQVSLSWNTVSDATNYRIYMATDASQASMVEVATVTSATYSVPNLVNGITYYFIVKAENPGGLSAASNQIGATPSTLPGTPTNVTAEAGNGQAVITFTPPIDNGGSPITGYEVTASPGNAVVIGGASPITLTGLTNGTSYTFTVKAINSAGKSTASAQSNAIVPKAPPSGDNGNSTPSQPSTPTAPSATNEGVDILVNGKVENAGIATISKRDNHTVMTVAVDQKKLDERLAAEGQHAIVTIPINQRFDITVGELNGQMVKNMEDKQAVLEFKTDHATYTLPAQQINIRAISEQVGELIHLQDIKVRIEIAIPTADTLKVVENAAVKDRLTLVAQPLSFTVRAIYGDKIVDVTNFASYVERTITIPDEADSSKITTGVVVEQDGSVRHVPTKVRNINGKYEAQINSLTNSAYAVVWHPIEFSDAEKHWAKNAVNDMGSRMVVYGTGNRIFSPNLEITRAEFAAILVRGLGLKLESGVTPYSDVKSEIWYSSAISTAYSHRLISGLEDGTFRPNDKITREQAMVILSKAMAITDLKDKLIEQSADATLHPFEDASGVSSWARSSVADIVQAGIVIGREGDLLVPKGYMTRAEVATMVQRLLQKSNLI</sequence>
<dbReference type="CDD" id="cd00063">
    <property type="entry name" value="FN3"/>
    <property type="match status" value="2"/>
</dbReference>
<keyword evidence="1" id="KW-0677">Repeat</keyword>
<dbReference type="InterPro" id="IPR003343">
    <property type="entry name" value="Big_2"/>
</dbReference>
<dbReference type="RefSeq" id="WP_169280951.1">
    <property type="nucleotide sequence ID" value="NZ_CP051680.1"/>
</dbReference>
<name>A0A7Z2VKJ8_9BACL</name>
<dbReference type="InterPro" id="IPR001119">
    <property type="entry name" value="SLH_dom"/>
</dbReference>
<dbReference type="Pfam" id="PF00395">
    <property type="entry name" value="SLH"/>
    <property type="match status" value="3"/>
</dbReference>
<evidence type="ECO:0000259" key="4">
    <source>
        <dbReference type="PROSITE" id="PS51272"/>
    </source>
</evidence>
<dbReference type="PROSITE" id="PS51272">
    <property type="entry name" value="SLH"/>
    <property type="match status" value="3"/>
</dbReference>
<dbReference type="SUPFAM" id="SSF49265">
    <property type="entry name" value="Fibronectin type III"/>
    <property type="match status" value="2"/>
</dbReference>
<feature type="domain" description="SLH" evidence="4">
    <location>
        <begin position="1685"/>
        <end position="1744"/>
    </location>
</feature>
<feature type="region of interest" description="Disordered" evidence="2">
    <location>
        <begin position="1425"/>
        <end position="1459"/>
    </location>
</feature>
<keyword evidence="6" id="KW-1185">Reference proteome</keyword>
<dbReference type="Gene3D" id="2.60.40.10">
    <property type="entry name" value="Immunoglobulins"/>
    <property type="match status" value="2"/>
</dbReference>
<evidence type="ECO:0000259" key="3">
    <source>
        <dbReference type="PROSITE" id="PS50853"/>
    </source>
</evidence>
<dbReference type="SMART" id="SM00635">
    <property type="entry name" value="BID_2"/>
    <property type="match status" value="8"/>
</dbReference>
<dbReference type="Pfam" id="PF02368">
    <property type="entry name" value="Big_2"/>
    <property type="match status" value="7"/>
</dbReference>
<dbReference type="Proteomes" id="UP000502248">
    <property type="component" value="Chromosome"/>
</dbReference>
<protein>
    <submittedName>
        <fullName evidence="5">Uncharacterized protein</fullName>
    </submittedName>
</protein>
<dbReference type="KEGG" id="cheb:HH215_16760"/>
<dbReference type="InterPro" id="IPR013783">
    <property type="entry name" value="Ig-like_fold"/>
</dbReference>
<evidence type="ECO:0000256" key="1">
    <source>
        <dbReference type="ARBA" id="ARBA00022737"/>
    </source>
</evidence>
<organism evidence="5 6">
    <name type="scientific">Cohnella herbarum</name>
    <dbReference type="NCBI Taxonomy" id="2728023"/>
    <lineage>
        <taxon>Bacteria</taxon>
        <taxon>Bacillati</taxon>
        <taxon>Bacillota</taxon>
        <taxon>Bacilli</taxon>
        <taxon>Bacillales</taxon>
        <taxon>Paenibacillaceae</taxon>
        <taxon>Cohnella</taxon>
    </lineage>
</organism>
<evidence type="ECO:0000313" key="6">
    <source>
        <dbReference type="Proteomes" id="UP000502248"/>
    </source>
</evidence>
<feature type="domain" description="SLH" evidence="4">
    <location>
        <begin position="1745"/>
        <end position="1808"/>
    </location>
</feature>
<dbReference type="PANTHER" id="PTHR13817:SF73">
    <property type="entry name" value="FIBRONECTIN TYPE-III DOMAIN-CONTAINING PROTEIN"/>
    <property type="match status" value="1"/>
</dbReference>
<evidence type="ECO:0000313" key="5">
    <source>
        <dbReference type="EMBL" id="QJD84670.1"/>
    </source>
</evidence>
<dbReference type="PANTHER" id="PTHR13817">
    <property type="entry name" value="TITIN"/>
    <property type="match status" value="1"/>
</dbReference>
<dbReference type="Pfam" id="PF00041">
    <property type="entry name" value="fn3"/>
    <property type="match status" value="2"/>
</dbReference>
<dbReference type="SMART" id="SM00060">
    <property type="entry name" value="FN3"/>
    <property type="match status" value="2"/>
</dbReference>
<dbReference type="InterPro" id="IPR036116">
    <property type="entry name" value="FN3_sf"/>
</dbReference>